<evidence type="ECO:0000259" key="6">
    <source>
        <dbReference type="Pfam" id="PF00298"/>
    </source>
</evidence>
<dbReference type="GO" id="GO:0003735">
    <property type="term" value="F:structural constituent of ribosome"/>
    <property type="evidence" value="ECO:0007669"/>
    <property type="project" value="InterPro"/>
</dbReference>
<dbReference type="Gene3D" id="3.30.1550.10">
    <property type="entry name" value="Ribosomal protein L11/L12, N-terminal domain"/>
    <property type="match status" value="1"/>
</dbReference>
<dbReference type="NCBIfam" id="TIGR01632">
    <property type="entry name" value="L11_bact"/>
    <property type="match status" value="1"/>
</dbReference>
<keyword evidence="2 5" id="KW-0689">Ribosomal protein</keyword>
<evidence type="ECO:0000256" key="2">
    <source>
        <dbReference type="ARBA" id="ARBA00022980"/>
    </source>
</evidence>
<dbReference type="InterPro" id="IPR006519">
    <property type="entry name" value="Ribosomal_uL11_bac-typ"/>
</dbReference>
<dbReference type="GO" id="GO:0070180">
    <property type="term" value="F:large ribosomal subunit rRNA binding"/>
    <property type="evidence" value="ECO:0007669"/>
    <property type="project" value="TreeGrafter"/>
</dbReference>
<dbReference type="Proteomes" id="UP000232722">
    <property type="component" value="Unassembled WGS sequence"/>
</dbReference>
<dbReference type="FunFam" id="1.10.10.250:FF:000003">
    <property type="entry name" value="Mitochondrial ribosomal protein L11"/>
    <property type="match status" value="1"/>
</dbReference>
<evidence type="ECO:0000256" key="5">
    <source>
        <dbReference type="RuleBase" id="RU003978"/>
    </source>
</evidence>
<reference evidence="8 9" key="1">
    <citation type="submission" date="2016-04" db="EMBL/GenBank/DDBJ databases">
        <title>Genome analyses suggest a sexual origin of heterokaryosis in a supposedly ancient asexual fungus.</title>
        <authorList>
            <person name="Ropars J."/>
            <person name="Sedzielewska K."/>
            <person name="Noel J."/>
            <person name="Charron P."/>
            <person name="Farinelli L."/>
            <person name="Marton T."/>
            <person name="Kruger M."/>
            <person name="Pelin A."/>
            <person name="Brachmann A."/>
            <person name="Corradi N."/>
        </authorList>
    </citation>
    <scope>NUCLEOTIDE SEQUENCE [LARGE SCALE GENOMIC DNA]</scope>
    <source>
        <strain evidence="8 9">A5</strain>
    </source>
</reference>
<dbReference type="InterPro" id="IPR000911">
    <property type="entry name" value="Ribosomal_uL11"/>
</dbReference>
<feature type="domain" description="Large ribosomal subunit protein uL11 N-terminal" evidence="7">
    <location>
        <begin position="29"/>
        <end position="87"/>
    </location>
</feature>
<dbReference type="CDD" id="cd00349">
    <property type="entry name" value="Ribosomal_L11"/>
    <property type="match status" value="1"/>
</dbReference>
<dbReference type="SUPFAM" id="SSF54747">
    <property type="entry name" value="Ribosomal L11/L12e N-terminal domain"/>
    <property type="match status" value="1"/>
</dbReference>
<feature type="domain" description="Large ribosomal subunit protein uL11 C-terminal" evidence="6">
    <location>
        <begin position="93"/>
        <end position="162"/>
    </location>
</feature>
<gene>
    <name evidence="8" type="ORF">RhiirA5_393685</name>
</gene>
<dbReference type="Gene3D" id="1.10.10.250">
    <property type="entry name" value="Ribosomal protein L11, C-terminal domain"/>
    <property type="match status" value="1"/>
</dbReference>
<dbReference type="InterPro" id="IPR020783">
    <property type="entry name" value="Ribosomal_uL11_C"/>
</dbReference>
<dbReference type="VEuPathDB" id="FungiDB:RhiirFUN_025779"/>
<dbReference type="GO" id="GO:0005762">
    <property type="term" value="C:mitochondrial large ribosomal subunit"/>
    <property type="evidence" value="ECO:0007669"/>
    <property type="project" value="TreeGrafter"/>
</dbReference>
<evidence type="ECO:0000313" key="9">
    <source>
        <dbReference type="Proteomes" id="UP000232722"/>
    </source>
</evidence>
<sequence>MRNAFATLNNPYDKPNQFILTSAIVSSKIKMLVPAGNARPTPPIGPILGQRGLKAIDFCKQFNEFTKKYEVDTPIPTILTMQPDRKFTFSCNMPPTTWLLKRAAKIDKGAAKPKHEIAGKVSLKHIYEIAKIKQNQDNMKDFDLRSICKSIVATCGSIGIEVVP</sequence>
<name>A0A2I1DRL0_9GLOM</name>
<dbReference type="VEuPathDB" id="FungiDB:FUN_022258"/>
<keyword evidence="3 5" id="KW-0687">Ribonucleoprotein</keyword>
<evidence type="ECO:0000256" key="3">
    <source>
        <dbReference type="ARBA" id="ARBA00023274"/>
    </source>
</evidence>
<dbReference type="GO" id="GO:0006412">
    <property type="term" value="P:translation"/>
    <property type="evidence" value="ECO:0007669"/>
    <property type="project" value="InterPro"/>
</dbReference>
<evidence type="ECO:0000256" key="4">
    <source>
        <dbReference type="ARBA" id="ARBA00040104"/>
    </source>
</evidence>
<dbReference type="AlphaFoldDB" id="A0A2I1DRL0"/>
<evidence type="ECO:0000313" key="8">
    <source>
        <dbReference type="EMBL" id="PKC17446.1"/>
    </source>
</evidence>
<organism evidence="8 9">
    <name type="scientific">Rhizophagus irregularis</name>
    <dbReference type="NCBI Taxonomy" id="588596"/>
    <lineage>
        <taxon>Eukaryota</taxon>
        <taxon>Fungi</taxon>
        <taxon>Fungi incertae sedis</taxon>
        <taxon>Mucoromycota</taxon>
        <taxon>Glomeromycotina</taxon>
        <taxon>Glomeromycetes</taxon>
        <taxon>Glomerales</taxon>
        <taxon>Glomeraceae</taxon>
        <taxon>Rhizophagus</taxon>
    </lineage>
</organism>
<dbReference type="PANTHER" id="PTHR11661">
    <property type="entry name" value="60S RIBOSOMAL PROTEIN L12"/>
    <property type="match status" value="1"/>
</dbReference>
<dbReference type="EMBL" id="LLXJ01000014">
    <property type="protein sequence ID" value="PKC17446.1"/>
    <property type="molecule type" value="Genomic_DNA"/>
</dbReference>
<dbReference type="InterPro" id="IPR036769">
    <property type="entry name" value="Ribosomal_uL11_C_sf"/>
</dbReference>
<dbReference type="Pfam" id="PF00298">
    <property type="entry name" value="Ribosomal_L11"/>
    <property type="match status" value="1"/>
</dbReference>
<dbReference type="SUPFAM" id="SSF46906">
    <property type="entry name" value="Ribosomal protein L11, C-terminal domain"/>
    <property type="match status" value="1"/>
</dbReference>
<dbReference type="InterPro" id="IPR036796">
    <property type="entry name" value="Ribosomal_uL11_N_sf"/>
</dbReference>
<dbReference type="OrthoDB" id="1091498at2759"/>
<dbReference type="VEuPathDB" id="FungiDB:RhiirA1_433132"/>
<comment type="caution">
    <text evidence="8">The sequence shown here is derived from an EMBL/GenBank/DDBJ whole genome shotgun (WGS) entry which is preliminary data.</text>
</comment>
<evidence type="ECO:0000256" key="1">
    <source>
        <dbReference type="ARBA" id="ARBA00010537"/>
    </source>
</evidence>
<comment type="similarity">
    <text evidence="1 5">Belongs to the universal ribosomal protein uL11 family.</text>
</comment>
<dbReference type="HAMAP" id="MF_00736">
    <property type="entry name" value="Ribosomal_uL11"/>
    <property type="match status" value="1"/>
</dbReference>
<dbReference type="Pfam" id="PF03946">
    <property type="entry name" value="Ribosomal_L11_N"/>
    <property type="match status" value="1"/>
</dbReference>
<dbReference type="SMART" id="SM00649">
    <property type="entry name" value="RL11"/>
    <property type="match status" value="1"/>
</dbReference>
<reference evidence="8 9" key="2">
    <citation type="submission" date="2017-09" db="EMBL/GenBank/DDBJ databases">
        <title>Extensive intraspecific genome diversity in a model arbuscular mycorrhizal fungus.</title>
        <authorList>
            <person name="Chen E.C."/>
            <person name="Morin E."/>
            <person name="Beaudet D."/>
            <person name="Noel J."/>
            <person name="Ndikumana S."/>
            <person name="Charron P."/>
            <person name="St-Onge C."/>
            <person name="Giorgi J."/>
            <person name="Grigoriev I.V."/>
            <person name="Roux C."/>
            <person name="Martin F.M."/>
            <person name="Corradi N."/>
        </authorList>
    </citation>
    <scope>NUCLEOTIDE SEQUENCE [LARGE SCALE GENOMIC DNA]</scope>
    <source>
        <strain evidence="8 9">A5</strain>
    </source>
</reference>
<dbReference type="PANTHER" id="PTHR11661:SF1">
    <property type="entry name" value="LARGE RIBOSOMAL SUBUNIT PROTEIN UL11M"/>
    <property type="match status" value="1"/>
</dbReference>
<dbReference type="InterPro" id="IPR020784">
    <property type="entry name" value="Ribosomal_uL11_N"/>
</dbReference>
<accession>A0A2I1DRL0</accession>
<proteinExistence type="inferred from homology"/>
<evidence type="ECO:0000259" key="7">
    <source>
        <dbReference type="Pfam" id="PF03946"/>
    </source>
</evidence>
<protein>
    <recommendedName>
        <fullName evidence="4">Large ribosomal subunit protein uL11m</fullName>
    </recommendedName>
</protein>